<dbReference type="PANTHER" id="PTHR43248:SF2">
    <property type="entry name" value="PROLYL AMINOPEPTIDASE"/>
    <property type="match status" value="1"/>
</dbReference>
<sequence length="463" mass="51051">MAVSPEHVPGEVVQLPGGITSIDHRFTLPLRWTCPSSDATITVFARELVLGRNAKDQNLPMCIFLQGGPGFPSPRTMGPGGWVGRALKDFRVLLLDQRGTGKSTPVTAAGMALMESPEAQAEYLGHFRSDNIVSDCEAIRKMLLADPNDSEAAPKKWTVLGQSYGGFCLATYLSRHPDAIEAGLFTGGLPPLRDVDEIYRATYRRCAERNRRYYARYPGDVSKVKSILQFLAEQPRGGMPLPGGGLLTPRRFLQLGLMLGGSAGMESLHYMVDEAWEQGGALAYCFLRAVENAQAFDTNPIYTLLHEPIYMWDGAAAAPRWSAQRVLEADAAVAAAFDWRGAVNGGSAPAYFTGEMVYRWMLDGDYAQLEGLKGAAELLAERTEWTVLYDKDALSKCQVPCAAAVYYDDMYVEREFSEELAQLMPDCKIWVTNEYQHSGLRDDGAIIFEKLLGMTRNEVMVPS</sequence>
<dbReference type="InterPro" id="IPR000073">
    <property type="entry name" value="AB_hydrolase_1"/>
</dbReference>
<feature type="domain" description="AB hydrolase-1" evidence="3">
    <location>
        <begin position="64"/>
        <end position="205"/>
    </location>
</feature>
<keyword evidence="5" id="KW-1185">Reference proteome</keyword>
<comment type="caution">
    <text evidence="4">The sequence shown here is derived from an EMBL/GenBank/DDBJ whole genome shotgun (WGS) entry which is preliminary data.</text>
</comment>
<dbReference type="GO" id="GO:0008233">
    <property type="term" value="F:peptidase activity"/>
    <property type="evidence" value="ECO:0007669"/>
    <property type="project" value="InterPro"/>
</dbReference>
<accession>A0A835ZBB4</accession>
<evidence type="ECO:0000313" key="4">
    <source>
        <dbReference type="EMBL" id="KAG5190596.1"/>
    </source>
</evidence>
<dbReference type="Pfam" id="PF00561">
    <property type="entry name" value="Abhydrolase_1"/>
    <property type="match status" value="1"/>
</dbReference>
<reference evidence="4" key="1">
    <citation type="submission" date="2021-02" db="EMBL/GenBank/DDBJ databases">
        <title>First Annotated Genome of the Yellow-green Alga Tribonema minus.</title>
        <authorList>
            <person name="Mahan K.M."/>
        </authorList>
    </citation>
    <scope>NUCLEOTIDE SEQUENCE</scope>
    <source>
        <strain evidence="4">UTEX B ZZ1240</strain>
    </source>
</reference>
<dbReference type="EMBL" id="JAFCMP010000032">
    <property type="protein sequence ID" value="KAG5190596.1"/>
    <property type="molecule type" value="Genomic_DNA"/>
</dbReference>
<dbReference type="PRINTS" id="PR00793">
    <property type="entry name" value="PROAMNOPTASE"/>
</dbReference>
<dbReference type="SUPFAM" id="SSF53474">
    <property type="entry name" value="alpha/beta-Hydrolases"/>
    <property type="match status" value="1"/>
</dbReference>
<keyword evidence="2" id="KW-0378">Hydrolase</keyword>
<organism evidence="4 5">
    <name type="scientific">Tribonema minus</name>
    <dbReference type="NCBI Taxonomy" id="303371"/>
    <lineage>
        <taxon>Eukaryota</taxon>
        <taxon>Sar</taxon>
        <taxon>Stramenopiles</taxon>
        <taxon>Ochrophyta</taxon>
        <taxon>PX clade</taxon>
        <taxon>Xanthophyceae</taxon>
        <taxon>Tribonematales</taxon>
        <taxon>Tribonemataceae</taxon>
        <taxon>Tribonema</taxon>
    </lineage>
</organism>
<evidence type="ECO:0000259" key="3">
    <source>
        <dbReference type="Pfam" id="PF00561"/>
    </source>
</evidence>
<dbReference type="InterPro" id="IPR029058">
    <property type="entry name" value="AB_hydrolase_fold"/>
</dbReference>
<dbReference type="PANTHER" id="PTHR43248">
    <property type="entry name" value="2-SUCCINYL-6-HYDROXY-2,4-CYCLOHEXADIENE-1-CARBOXYLATE SYNTHASE"/>
    <property type="match status" value="1"/>
</dbReference>
<name>A0A835ZBB4_9STRA</name>
<comment type="similarity">
    <text evidence="1">Belongs to the peptidase S33 family.</text>
</comment>
<dbReference type="GO" id="GO:0006508">
    <property type="term" value="P:proteolysis"/>
    <property type="evidence" value="ECO:0007669"/>
    <property type="project" value="InterPro"/>
</dbReference>
<dbReference type="InterPro" id="IPR051601">
    <property type="entry name" value="Serine_prot/Carboxylest_S33"/>
</dbReference>
<protein>
    <submittedName>
        <fullName evidence="4">Proline iminopeptidase</fullName>
    </submittedName>
</protein>
<gene>
    <name evidence="4" type="ORF">JKP88DRAFT_205415</name>
</gene>
<evidence type="ECO:0000313" key="5">
    <source>
        <dbReference type="Proteomes" id="UP000664859"/>
    </source>
</evidence>
<dbReference type="Gene3D" id="3.40.50.1820">
    <property type="entry name" value="alpha/beta hydrolase"/>
    <property type="match status" value="1"/>
</dbReference>
<evidence type="ECO:0000256" key="1">
    <source>
        <dbReference type="ARBA" id="ARBA00010088"/>
    </source>
</evidence>
<dbReference type="Proteomes" id="UP000664859">
    <property type="component" value="Unassembled WGS sequence"/>
</dbReference>
<proteinExistence type="inferred from homology"/>
<dbReference type="AlphaFoldDB" id="A0A835ZBB4"/>
<evidence type="ECO:0000256" key="2">
    <source>
        <dbReference type="ARBA" id="ARBA00022801"/>
    </source>
</evidence>
<dbReference type="OrthoDB" id="1898734at2759"/>
<dbReference type="InterPro" id="IPR002410">
    <property type="entry name" value="Peptidase_S33"/>
</dbReference>